<accession>A0A832ZYK3</accession>
<dbReference type="FunFam" id="3.40.1160.10:FF:000007">
    <property type="entry name" value="Carbamate kinase"/>
    <property type="match status" value="1"/>
</dbReference>
<evidence type="ECO:0000259" key="7">
    <source>
        <dbReference type="Pfam" id="PF00696"/>
    </source>
</evidence>
<dbReference type="PANTHER" id="PTHR30409:SF1">
    <property type="entry name" value="CARBAMATE KINASE-RELATED"/>
    <property type="match status" value="1"/>
</dbReference>
<dbReference type="Proteomes" id="UP000608579">
    <property type="component" value="Unassembled WGS sequence"/>
</dbReference>
<comment type="similarity">
    <text evidence="1 6">Belongs to the carbamate kinase family.</text>
</comment>
<dbReference type="GO" id="GO:0005829">
    <property type="term" value="C:cytosol"/>
    <property type="evidence" value="ECO:0007669"/>
    <property type="project" value="TreeGrafter"/>
</dbReference>
<proteinExistence type="inferred from homology"/>
<sequence length="320" mass="35370">MTTQSELLVIALGGNALRRKGQKGTFQEQYSNVEETSVYLADLINRGYKLVITHGNGPQIGDTLLRHDAGAKIYNIPPFPMDVCGAETQGFIGYMIQQALRNELKKRGIDKYVITVVTRVIVDENDPAFKNPTKPVGQFYSREEMEKIRQQNPEYVFVEDKIRGGWRRVVPSPDPKIIAERYAIRTLVDAGFIVVASGGGGIPIIEEQGWHAKGVEAVIDKDLAGQRLASLINADRFIILTDVDAAYINYGKPDQQKLERVTATEARRYYEKGHFAAGSMGPKVLAAIRFVEEGGKEAIIAELSQVTQAIEGKAGTHIIP</sequence>
<gene>
    <name evidence="8" type="primary">arcC</name>
    <name evidence="8" type="ORF">EYH45_04120</name>
</gene>
<dbReference type="GO" id="GO:0019546">
    <property type="term" value="P:L-arginine deiminase pathway"/>
    <property type="evidence" value="ECO:0007669"/>
    <property type="project" value="TreeGrafter"/>
</dbReference>
<dbReference type="SUPFAM" id="SSF53633">
    <property type="entry name" value="Carbamate kinase-like"/>
    <property type="match status" value="1"/>
</dbReference>
<dbReference type="PIRSF" id="PIRSF000723">
    <property type="entry name" value="Carbamate_kin"/>
    <property type="match status" value="1"/>
</dbReference>
<organism evidence="8 9">
    <name type="scientific">Caldiarchaeum subterraneum</name>
    <dbReference type="NCBI Taxonomy" id="311458"/>
    <lineage>
        <taxon>Archaea</taxon>
        <taxon>Nitrososphaerota</taxon>
        <taxon>Candidatus Caldarchaeales</taxon>
        <taxon>Candidatus Caldarchaeaceae</taxon>
        <taxon>Candidatus Caldarchaeum</taxon>
    </lineage>
</organism>
<evidence type="ECO:0000313" key="9">
    <source>
        <dbReference type="Proteomes" id="UP000608579"/>
    </source>
</evidence>
<reference evidence="8" key="1">
    <citation type="journal article" date="2020" name="ISME J.">
        <title>Gammaproteobacteria mediating utilization of methyl-, sulfur- and petroleum organic compounds in deep ocean hydrothermal plumes.</title>
        <authorList>
            <person name="Zhou Z."/>
            <person name="Liu Y."/>
            <person name="Pan J."/>
            <person name="Cron B.R."/>
            <person name="Toner B.M."/>
            <person name="Anantharaman K."/>
            <person name="Breier J.A."/>
            <person name="Dick G.J."/>
            <person name="Li M."/>
        </authorList>
    </citation>
    <scope>NUCLEOTIDE SEQUENCE</scope>
    <source>
        <strain evidence="8">SZUA-1515</strain>
    </source>
</reference>
<evidence type="ECO:0000256" key="2">
    <source>
        <dbReference type="ARBA" id="ARBA00020752"/>
    </source>
</evidence>
<dbReference type="PRINTS" id="PR01469">
    <property type="entry name" value="CARBMTKINASE"/>
</dbReference>
<evidence type="ECO:0000256" key="6">
    <source>
        <dbReference type="PIRNR" id="PIRNR000723"/>
    </source>
</evidence>
<evidence type="ECO:0000313" key="8">
    <source>
        <dbReference type="EMBL" id="HIQ29731.1"/>
    </source>
</evidence>
<protein>
    <recommendedName>
        <fullName evidence="2 5">Carbamate kinase</fullName>
    </recommendedName>
</protein>
<evidence type="ECO:0000256" key="1">
    <source>
        <dbReference type="ARBA" id="ARBA00011066"/>
    </source>
</evidence>
<dbReference type="InterPro" id="IPR001048">
    <property type="entry name" value="Asp/Glu/Uridylate_kinase"/>
</dbReference>
<dbReference type="PANTHER" id="PTHR30409">
    <property type="entry name" value="CARBAMATE KINASE"/>
    <property type="match status" value="1"/>
</dbReference>
<dbReference type="GO" id="GO:0008804">
    <property type="term" value="F:carbamate kinase activity"/>
    <property type="evidence" value="ECO:0007669"/>
    <property type="project" value="UniProtKB-UniRule"/>
</dbReference>
<dbReference type="Gene3D" id="3.40.1160.10">
    <property type="entry name" value="Acetylglutamate kinase-like"/>
    <property type="match status" value="1"/>
</dbReference>
<comment type="caution">
    <text evidence="8">The sequence shown here is derived from an EMBL/GenBank/DDBJ whole genome shotgun (WGS) entry which is preliminary data.</text>
</comment>
<feature type="domain" description="Aspartate/glutamate/uridylate kinase" evidence="7">
    <location>
        <begin position="7"/>
        <end position="301"/>
    </location>
</feature>
<evidence type="ECO:0000256" key="5">
    <source>
        <dbReference type="NCBIfam" id="TIGR00746"/>
    </source>
</evidence>
<dbReference type="EMBL" id="DQVM01000078">
    <property type="protein sequence ID" value="HIQ29731.1"/>
    <property type="molecule type" value="Genomic_DNA"/>
</dbReference>
<dbReference type="InterPro" id="IPR036393">
    <property type="entry name" value="AceGlu_kinase-like_sf"/>
</dbReference>
<dbReference type="NCBIfam" id="TIGR00746">
    <property type="entry name" value="arcC"/>
    <property type="match status" value="1"/>
</dbReference>
<evidence type="ECO:0000256" key="3">
    <source>
        <dbReference type="ARBA" id="ARBA00022679"/>
    </source>
</evidence>
<dbReference type="NCBIfam" id="NF009007">
    <property type="entry name" value="PRK12352.1"/>
    <property type="match status" value="1"/>
</dbReference>
<dbReference type="CDD" id="cd04235">
    <property type="entry name" value="AAK_CK"/>
    <property type="match status" value="1"/>
</dbReference>
<name>A0A832ZYK3_CALS0</name>
<keyword evidence="4 6" id="KW-0418">Kinase</keyword>
<evidence type="ECO:0000256" key="4">
    <source>
        <dbReference type="ARBA" id="ARBA00022777"/>
    </source>
</evidence>
<dbReference type="AlphaFoldDB" id="A0A832ZYK3"/>
<keyword evidence="3 6" id="KW-0808">Transferase</keyword>
<dbReference type="Pfam" id="PF00696">
    <property type="entry name" value="AA_kinase"/>
    <property type="match status" value="1"/>
</dbReference>
<dbReference type="InterPro" id="IPR003964">
    <property type="entry name" value="Carb_kinase"/>
</dbReference>